<organism evidence="2 3">
    <name type="scientific">Paenibacillus pectinilyticus</name>
    <dbReference type="NCBI Taxonomy" id="512399"/>
    <lineage>
        <taxon>Bacteria</taxon>
        <taxon>Bacillati</taxon>
        <taxon>Bacillota</taxon>
        <taxon>Bacilli</taxon>
        <taxon>Bacillales</taxon>
        <taxon>Paenibacillaceae</taxon>
        <taxon>Paenibacillus</taxon>
    </lineage>
</organism>
<dbReference type="Proteomes" id="UP000093309">
    <property type="component" value="Unassembled WGS sequence"/>
</dbReference>
<evidence type="ECO:0008006" key="4">
    <source>
        <dbReference type="Google" id="ProtNLM"/>
    </source>
</evidence>
<sequence length="62" mass="6840">MEIAFTILGLGALDAVITGVLKEAKQQNKIIFVRISMYLTVAIIVLVEVSKLINYARMVFGI</sequence>
<accession>A0A1C0ZX29</accession>
<protein>
    <recommendedName>
        <fullName evidence="4">Stage III sporulation protein AC</fullName>
    </recommendedName>
</protein>
<reference evidence="3" key="1">
    <citation type="submission" date="2016-05" db="EMBL/GenBank/DDBJ databases">
        <title>Paenibacillus oryzae. sp. nov., isolated from the rice root.</title>
        <authorList>
            <person name="Zhang J."/>
            <person name="Zhang X."/>
        </authorList>
    </citation>
    <scope>NUCLEOTIDE SEQUENCE [LARGE SCALE GENOMIC DNA]</scope>
    <source>
        <strain evidence="3">KCTC13222</strain>
    </source>
</reference>
<keyword evidence="3" id="KW-1185">Reference proteome</keyword>
<keyword evidence="1" id="KW-0812">Transmembrane</keyword>
<dbReference type="AlphaFoldDB" id="A0A1C0ZX29"/>
<gene>
    <name evidence="2" type="ORF">A8709_33130</name>
</gene>
<dbReference type="STRING" id="512399.A8709_33130"/>
<evidence type="ECO:0000313" key="2">
    <source>
        <dbReference type="EMBL" id="OCT12655.1"/>
    </source>
</evidence>
<keyword evidence="1" id="KW-0472">Membrane</keyword>
<dbReference type="EMBL" id="LYPC01000027">
    <property type="protein sequence ID" value="OCT12655.1"/>
    <property type="molecule type" value="Genomic_DNA"/>
</dbReference>
<name>A0A1C0ZX29_9BACL</name>
<keyword evidence="1" id="KW-1133">Transmembrane helix</keyword>
<evidence type="ECO:0000313" key="3">
    <source>
        <dbReference type="Proteomes" id="UP000093309"/>
    </source>
</evidence>
<dbReference type="RefSeq" id="WP_065857160.1">
    <property type="nucleotide sequence ID" value="NZ_LYPC01000027.1"/>
</dbReference>
<comment type="caution">
    <text evidence="2">The sequence shown here is derived from an EMBL/GenBank/DDBJ whole genome shotgun (WGS) entry which is preliminary data.</text>
</comment>
<evidence type="ECO:0000256" key="1">
    <source>
        <dbReference type="SAM" id="Phobius"/>
    </source>
</evidence>
<proteinExistence type="predicted"/>
<feature type="transmembrane region" description="Helical" evidence="1">
    <location>
        <begin position="31"/>
        <end position="49"/>
    </location>
</feature>